<protein>
    <submittedName>
        <fullName evidence="3">Protein-glutamine gamma-glutamyltransferase</fullName>
        <ecNumber evidence="3">2.3.2.13</ecNumber>
    </submittedName>
</protein>
<dbReference type="Proteomes" id="UP001493487">
    <property type="component" value="Unassembled WGS sequence"/>
</dbReference>
<keyword evidence="4" id="KW-1185">Reference proteome</keyword>
<organism evidence="3 4">
    <name type="scientific">Cohnella silvisoli</name>
    <dbReference type="NCBI Taxonomy" id="2873699"/>
    <lineage>
        <taxon>Bacteria</taxon>
        <taxon>Bacillati</taxon>
        <taxon>Bacillota</taxon>
        <taxon>Bacilli</taxon>
        <taxon>Bacillales</taxon>
        <taxon>Paenibacillaceae</taxon>
        <taxon>Cohnella</taxon>
    </lineage>
</organism>
<dbReference type="RefSeq" id="WP_232182068.1">
    <property type="nucleotide sequence ID" value="NZ_JAIOAP010000001.1"/>
</dbReference>
<sequence length="272" mass="31122">MILISNGDAEQISKLPLSQFEKDIVQNKWKSSVVYQYDSLDALEFELTMRTSIVKSANALNSSAVTFDTFENSRCNERLWSRTDNGGFQLRSGVLPSDGISDIFQNGRYYAFECSTAIVIVLYKAILDVIHKETFNNYFKDLYLRDWNSDSDLRLISTYNNQEAYPGDVLYFKNPDHDPEKPEWQGENTFKLADDLYYGHGIGRATSEKMISSLNEIRIPGSTTSAYLSELVMHPDFEHLRKLSPRESRLVVQNKHIENPIVASIGTKTYIL</sequence>
<evidence type="ECO:0000256" key="1">
    <source>
        <dbReference type="ARBA" id="ARBA00022679"/>
    </source>
</evidence>
<dbReference type="NCBIfam" id="NF002869">
    <property type="entry name" value="PRK03187.1"/>
    <property type="match status" value="1"/>
</dbReference>
<keyword evidence="3" id="KW-0012">Acyltransferase</keyword>
<evidence type="ECO:0000313" key="4">
    <source>
        <dbReference type="Proteomes" id="UP001493487"/>
    </source>
</evidence>
<name>A0ABV1KNR1_9BACL</name>
<dbReference type="HAMAP" id="MF_00727">
    <property type="entry name" value="Tgl"/>
    <property type="match status" value="1"/>
</dbReference>
<dbReference type="Pfam" id="PF20085">
    <property type="entry name" value="TGL"/>
    <property type="match status" value="1"/>
</dbReference>
<keyword evidence="1 3" id="KW-0808">Transferase</keyword>
<proteinExistence type="inferred from homology"/>
<reference evidence="3 4" key="1">
    <citation type="journal article" date="2023" name="Genome Announc.">
        <title>Pan-Genome Analyses of the Genus Cohnella and Proposal of the Novel Species Cohnella silvisoli sp. nov., Isolated from Forest Soil.</title>
        <authorList>
            <person name="Wang C."/>
            <person name="Mao L."/>
            <person name="Bao G."/>
            <person name="Zhu H."/>
        </authorList>
    </citation>
    <scope>NUCLEOTIDE SEQUENCE [LARGE SCALE GENOMIC DNA]</scope>
    <source>
        <strain evidence="3 4">NL03-T5-1</strain>
    </source>
</reference>
<evidence type="ECO:0000256" key="2">
    <source>
        <dbReference type="ARBA" id="ARBA00022969"/>
    </source>
</evidence>
<dbReference type="EC" id="2.3.2.13" evidence="3"/>
<comment type="caution">
    <text evidence="3">The sequence shown here is derived from an EMBL/GenBank/DDBJ whole genome shotgun (WGS) entry which is preliminary data.</text>
</comment>
<dbReference type="EMBL" id="JASKHM010000001">
    <property type="protein sequence ID" value="MEQ4481427.1"/>
    <property type="molecule type" value="Genomic_DNA"/>
</dbReference>
<dbReference type="InterPro" id="IPR020916">
    <property type="entry name" value="Gln_gamma-glutamylTfrase_bac"/>
</dbReference>
<keyword evidence="2" id="KW-0749">Sporulation</keyword>
<gene>
    <name evidence="3" type="ORF">QJS35_03340</name>
</gene>
<accession>A0ABV1KNR1</accession>
<evidence type="ECO:0000313" key="3">
    <source>
        <dbReference type="EMBL" id="MEQ4481427.1"/>
    </source>
</evidence>
<dbReference type="GO" id="GO:0003810">
    <property type="term" value="F:protein-glutamine gamma-glutamyltransferase activity"/>
    <property type="evidence" value="ECO:0007669"/>
    <property type="project" value="UniProtKB-EC"/>
</dbReference>